<sequence length="106" mass="12608">MTVNHSNTQLGEFEFGSVYNCDDFYKSNAEVNCTNLEKDLFLFVYLHESSSSTLKSNVRIYNKLCDSQVCYHTIVSNGFHDPYYRSYDHFEAYHQQNLCKEWYTRN</sequence>
<feature type="non-terminal residue" evidence="1">
    <location>
        <position position="106"/>
    </location>
</feature>
<evidence type="ECO:0000313" key="1">
    <source>
        <dbReference type="EMBL" id="CAF4380245.1"/>
    </source>
</evidence>
<dbReference type="EMBL" id="CAJOAZ010023968">
    <property type="protein sequence ID" value="CAF4380245.1"/>
    <property type="molecule type" value="Genomic_DNA"/>
</dbReference>
<name>A0A820MZN9_9BILA</name>
<dbReference type="Proteomes" id="UP000663844">
    <property type="component" value="Unassembled WGS sequence"/>
</dbReference>
<dbReference type="AlphaFoldDB" id="A0A820MZN9"/>
<organism evidence="1 2">
    <name type="scientific">Adineta steineri</name>
    <dbReference type="NCBI Taxonomy" id="433720"/>
    <lineage>
        <taxon>Eukaryota</taxon>
        <taxon>Metazoa</taxon>
        <taxon>Spiralia</taxon>
        <taxon>Gnathifera</taxon>
        <taxon>Rotifera</taxon>
        <taxon>Eurotatoria</taxon>
        <taxon>Bdelloidea</taxon>
        <taxon>Adinetida</taxon>
        <taxon>Adinetidae</taxon>
        <taxon>Adineta</taxon>
    </lineage>
</organism>
<comment type="caution">
    <text evidence="1">The sequence shown here is derived from an EMBL/GenBank/DDBJ whole genome shotgun (WGS) entry which is preliminary data.</text>
</comment>
<protein>
    <submittedName>
        <fullName evidence="1">Uncharacterized protein</fullName>
    </submittedName>
</protein>
<accession>A0A820MZN9</accession>
<reference evidence="1" key="1">
    <citation type="submission" date="2021-02" db="EMBL/GenBank/DDBJ databases">
        <authorList>
            <person name="Nowell W R."/>
        </authorList>
    </citation>
    <scope>NUCLEOTIDE SEQUENCE</scope>
</reference>
<gene>
    <name evidence="1" type="ORF">OXD698_LOCUS50335</name>
</gene>
<evidence type="ECO:0000313" key="2">
    <source>
        <dbReference type="Proteomes" id="UP000663844"/>
    </source>
</evidence>
<proteinExistence type="predicted"/>